<evidence type="ECO:0000313" key="1">
    <source>
        <dbReference type="EMBL" id="JAI21286.1"/>
    </source>
</evidence>
<proteinExistence type="predicted"/>
<reference evidence="1" key="1">
    <citation type="submission" date="2015-06" db="EMBL/GenBank/DDBJ databases">
        <authorList>
            <person name="Hoefler B.C."/>
            <person name="Straight P.D."/>
        </authorList>
    </citation>
    <scope>NUCLEOTIDE SEQUENCE</scope>
</reference>
<dbReference type="Pfam" id="PF07253">
    <property type="entry name" value="Gypsy"/>
    <property type="match status" value="1"/>
</dbReference>
<sequence length="190" mass="21947">MLEEIHKELGDLMLTINFAKNKNFYFASINLEDIENIIKTEGSDIPVINLMEYSDIHVCGIRDTFIVVYKYPIIKENCETYEITPISYEHVKIELDSKIAKCANGMKRINKCKNILSKYICKEEKPDNCTIPILLNLKSQCNVIEENNEEIKQISEGNILINGKKRCVESLRADEVILLSDIPRNSYHFV</sequence>
<organism evidence="1">
    <name type="scientific">Bactrocera latifrons</name>
    <name type="common">Malaysian fruit fly</name>
    <name type="synonym">Chaetodacus latifrons</name>
    <dbReference type="NCBI Taxonomy" id="174628"/>
    <lineage>
        <taxon>Eukaryota</taxon>
        <taxon>Metazoa</taxon>
        <taxon>Ecdysozoa</taxon>
        <taxon>Arthropoda</taxon>
        <taxon>Hexapoda</taxon>
        <taxon>Insecta</taxon>
        <taxon>Pterygota</taxon>
        <taxon>Neoptera</taxon>
        <taxon>Endopterygota</taxon>
        <taxon>Diptera</taxon>
        <taxon>Brachycera</taxon>
        <taxon>Muscomorpha</taxon>
        <taxon>Tephritoidea</taxon>
        <taxon>Tephritidae</taxon>
        <taxon>Bactrocera</taxon>
        <taxon>Bactrocera</taxon>
    </lineage>
</organism>
<name>A0A0K8U463_BACLA</name>
<dbReference type="EMBL" id="GDHF01031028">
    <property type="protein sequence ID" value="JAI21286.1"/>
    <property type="molecule type" value="Transcribed_RNA"/>
</dbReference>
<protein>
    <submittedName>
        <fullName evidence="1">Retrovirus-related Env polyprotein from transposon gypsy</fullName>
    </submittedName>
</protein>
<dbReference type="AlphaFoldDB" id="A0A0K8U463"/>
<gene>
    <name evidence="1" type="primary">env_6</name>
    <name evidence="1" type="ORF">c1_g1_i1</name>
</gene>
<accession>A0A0K8U463</accession>
<dbReference type="InterPro" id="IPR009882">
    <property type="entry name" value="Gypsy"/>
</dbReference>